<keyword evidence="3" id="KW-0732">Signal</keyword>
<feature type="region of interest" description="Disordered" evidence="1">
    <location>
        <begin position="41"/>
        <end position="61"/>
    </location>
</feature>
<reference evidence="4 5" key="1">
    <citation type="submission" date="2018-08" db="EMBL/GenBank/DDBJ databases">
        <title>Draft genome of the lignicolous fungus Coniochaeta pulveracea.</title>
        <authorList>
            <person name="Borstlap C.J."/>
            <person name="De Witt R.N."/>
            <person name="Botha A."/>
            <person name="Volschenk H."/>
        </authorList>
    </citation>
    <scope>NUCLEOTIDE SEQUENCE [LARGE SCALE GENOMIC DNA]</scope>
    <source>
        <strain evidence="4 5">CAB683</strain>
    </source>
</reference>
<dbReference type="AlphaFoldDB" id="A0A420YAC8"/>
<keyword evidence="2" id="KW-0812">Transmembrane</keyword>
<keyword evidence="5" id="KW-1185">Reference proteome</keyword>
<feature type="transmembrane region" description="Helical" evidence="2">
    <location>
        <begin position="106"/>
        <end position="124"/>
    </location>
</feature>
<evidence type="ECO:0000256" key="1">
    <source>
        <dbReference type="SAM" id="MobiDB-lite"/>
    </source>
</evidence>
<dbReference type="OrthoDB" id="2142503at2759"/>
<dbReference type="PANTHER" id="PTHR36854:SF1">
    <property type="entry name" value="TRANSMEMBRANE PROTEIN"/>
    <property type="match status" value="1"/>
</dbReference>
<feature type="compositionally biased region" description="Basic and acidic residues" evidence="1">
    <location>
        <begin position="171"/>
        <end position="180"/>
    </location>
</feature>
<feature type="chain" id="PRO_5019218442" evidence="3">
    <location>
        <begin position="21"/>
        <end position="191"/>
    </location>
</feature>
<evidence type="ECO:0000313" key="5">
    <source>
        <dbReference type="Proteomes" id="UP000275385"/>
    </source>
</evidence>
<evidence type="ECO:0000256" key="3">
    <source>
        <dbReference type="SAM" id="SignalP"/>
    </source>
</evidence>
<keyword evidence="2" id="KW-0472">Membrane</keyword>
<organism evidence="4 5">
    <name type="scientific">Coniochaeta pulveracea</name>
    <dbReference type="NCBI Taxonomy" id="177199"/>
    <lineage>
        <taxon>Eukaryota</taxon>
        <taxon>Fungi</taxon>
        <taxon>Dikarya</taxon>
        <taxon>Ascomycota</taxon>
        <taxon>Pezizomycotina</taxon>
        <taxon>Sordariomycetes</taxon>
        <taxon>Sordariomycetidae</taxon>
        <taxon>Coniochaetales</taxon>
        <taxon>Coniochaetaceae</taxon>
        <taxon>Coniochaeta</taxon>
    </lineage>
</organism>
<protein>
    <submittedName>
        <fullName evidence="4">Uncharacterized protein</fullName>
    </submittedName>
</protein>
<keyword evidence="2" id="KW-1133">Transmembrane helix</keyword>
<dbReference type="PANTHER" id="PTHR36854">
    <property type="entry name" value="CHROMOSOME 9, WHOLE GENOME SHOTGUN SEQUENCE"/>
    <property type="match status" value="1"/>
</dbReference>
<dbReference type="EMBL" id="QVQW01000026">
    <property type="protein sequence ID" value="RKU44833.1"/>
    <property type="molecule type" value="Genomic_DNA"/>
</dbReference>
<gene>
    <name evidence="4" type="ORF">DL546_004242</name>
</gene>
<comment type="caution">
    <text evidence="4">The sequence shown here is derived from an EMBL/GenBank/DDBJ whole genome shotgun (WGS) entry which is preliminary data.</text>
</comment>
<proteinExistence type="predicted"/>
<feature type="signal peptide" evidence="3">
    <location>
        <begin position="1"/>
        <end position="20"/>
    </location>
</feature>
<dbReference type="Proteomes" id="UP000275385">
    <property type="component" value="Unassembled WGS sequence"/>
</dbReference>
<accession>A0A420YAC8</accession>
<feature type="region of interest" description="Disordered" evidence="1">
    <location>
        <begin position="168"/>
        <end position="191"/>
    </location>
</feature>
<evidence type="ECO:0000313" key="4">
    <source>
        <dbReference type="EMBL" id="RKU44833.1"/>
    </source>
</evidence>
<sequence>MARISLPLLLLALLAALVSASAPTFCKCTCFKNSTIIPLGPNQPHSPSSPPPAKPTTLDARAGPSASCAQCNRAACLSYNLPFCKDAEEKDVVAMCFQRDSRKDQIIVWAFLLGTTGLLGWAMIRRIGEVKGLTQGSMSRGVAGLGIGGMAGAEGGGGGLSGIGGLFQRRGTGEQERGEGGRGTYSPIRTT</sequence>
<name>A0A420YAC8_9PEZI</name>
<evidence type="ECO:0000256" key="2">
    <source>
        <dbReference type="SAM" id="Phobius"/>
    </source>
</evidence>